<name>A0AA40HSI0_CNENI</name>
<protein>
    <submittedName>
        <fullName evidence="2">Uncharacterized protein</fullName>
    </submittedName>
</protein>
<dbReference type="EMBL" id="JAULJE010000012">
    <property type="protein sequence ID" value="KAK1336484.1"/>
    <property type="molecule type" value="Genomic_DNA"/>
</dbReference>
<evidence type="ECO:0000313" key="3">
    <source>
        <dbReference type="Proteomes" id="UP001177744"/>
    </source>
</evidence>
<gene>
    <name evidence="2" type="ORF">QTO34_002513</name>
</gene>
<dbReference type="Proteomes" id="UP001177744">
    <property type="component" value="Unassembled WGS sequence"/>
</dbReference>
<keyword evidence="3" id="KW-1185">Reference proteome</keyword>
<evidence type="ECO:0000313" key="2">
    <source>
        <dbReference type="EMBL" id="KAK1336484.1"/>
    </source>
</evidence>
<feature type="compositionally biased region" description="Polar residues" evidence="1">
    <location>
        <begin position="53"/>
        <end position="65"/>
    </location>
</feature>
<reference evidence="2" key="1">
    <citation type="submission" date="2023-06" db="EMBL/GenBank/DDBJ databases">
        <title>Reference genome for the Northern bat (Eptesicus nilssonii), a most northern bat species.</title>
        <authorList>
            <person name="Laine V.N."/>
            <person name="Pulliainen A.T."/>
            <person name="Lilley T.M."/>
        </authorList>
    </citation>
    <scope>NUCLEOTIDE SEQUENCE</scope>
    <source>
        <strain evidence="2">BLF_Eptnil</strain>
        <tissue evidence="2">Kidney</tissue>
    </source>
</reference>
<evidence type="ECO:0000256" key="1">
    <source>
        <dbReference type="SAM" id="MobiDB-lite"/>
    </source>
</evidence>
<feature type="region of interest" description="Disordered" evidence="1">
    <location>
        <begin position="39"/>
        <end position="65"/>
    </location>
</feature>
<accession>A0AA40HSI0</accession>
<organism evidence="2 3">
    <name type="scientific">Cnephaeus nilssonii</name>
    <name type="common">Northern bat</name>
    <name type="synonym">Eptesicus nilssonii</name>
    <dbReference type="NCBI Taxonomy" id="3371016"/>
    <lineage>
        <taxon>Eukaryota</taxon>
        <taxon>Metazoa</taxon>
        <taxon>Chordata</taxon>
        <taxon>Craniata</taxon>
        <taxon>Vertebrata</taxon>
        <taxon>Euteleostomi</taxon>
        <taxon>Mammalia</taxon>
        <taxon>Eutheria</taxon>
        <taxon>Laurasiatheria</taxon>
        <taxon>Chiroptera</taxon>
        <taxon>Yangochiroptera</taxon>
        <taxon>Vespertilionidae</taxon>
        <taxon>Cnephaeus</taxon>
    </lineage>
</organism>
<sequence>MQQRTLIFKSLSSFLTKHTVKEQKRVLLLHTHQNGELGHGLGKSLGAWPGQGTDKNQPTDASVSGTTNRCFSVSLSLSSEHTQQRCMYASIQRHAQEYPQ</sequence>
<comment type="caution">
    <text evidence="2">The sequence shown here is derived from an EMBL/GenBank/DDBJ whole genome shotgun (WGS) entry which is preliminary data.</text>
</comment>
<dbReference type="AlphaFoldDB" id="A0AA40HSI0"/>
<proteinExistence type="predicted"/>